<proteinExistence type="predicted"/>
<accession>A0A6J4G8F5</accession>
<dbReference type="AlphaFoldDB" id="A0A6J4G8F5"/>
<evidence type="ECO:0000313" key="1">
    <source>
        <dbReference type="EMBL" id="CAA9195446.1"/>
    </source>
</evidence>
<evidence type="ECO:0000313" key="2">
    <source>
        <dbReference type="Proteomes" id="UP000479938"/>
    </source>
</evidence>
<name>A0A6J4G8F5_9FLAO</name>
<dbReference type="EMBL" id="CADCSU010000040">
    <property type="protein sequence ID" value="CAA9195446.1"/>
    <property type="molecule type" value="Genomic_DNA"/>
</dbReference>
<organism evidence="1 2">
    <name type="scientific">Flavobacterium bizetiae</name>
    <dbReference type="NCBI Taxonomy" id="2704140"/>
    <lineage>
        <taxon>Bacteria</taxon>
        <taxon>Pseudomonadati</taxon>
        <taxon>Bacteroidota</taxon>
        <taxon>Flavobacteriia</taxon>
        <taxon>Flavobacteriales</taxon>
        <taxon>Flavobacteriaceae</taxon>
        <taxon>Flavobacterium</taxon>
    </lineage>
</organism>
<protein>
    <submittedName>
        <fullName evidence="1">Uncharacterized protein</fullName>
    </submittedName>
</protein>
<keyword evidence="2" id="KW-1185">Reference proteome</keyword>
<gene>
    <name evidence="1" type="ORF">FLA105534_00674</name>
</gene>
<reference evidence="1 2" key="1">
    <citation type="submission" date="2020-02" db="EMBL/GenBank/DDBJ databases">
        <authorList>
            <person name="Criscuolo A."/>
        </authorList>
    </citation>
    <scope>NUCLEOTIDE SEQUENCE [LARGE SCALE GENOMIC DNA]</scope>
    <source>
        <strain evidence="1">CIP105534</strain>
    </source>
</reference>
<sequence length="98" mass="11368">MRLKFSIMTKENEKTSEQAVMTAMAKFLSELWYEEDFRDQPEHLSEIFETILLNEMGDDQDLRIKMVTSIRTSKLLANALGSFTDKEINNACKKIMNA</sequence>
<dbReference type="Proteomes" id="UP000479938">
    <property type="component" value="Unassembled WGS sequence"/>
</dbReference>